<dbReference type="CDD" id="cd00041">
    <property type="entry name" value="CUB"/>
    <property type="match status" value="2"/>
</dbReference>
<keyword evidence="2" id="KW-1015">Disulfide bond</keyword>
<dbReference type="InterPro" id="IPR042235">
    <property type="entry name" value="ZP-C_dom"/>
</dbReference>
<dbReference type="InterPro" id="IPR000859">
    <property type="entry name" value="CUB_dom"/>
</dbReference>
<keyword evidence="7" id="KW-1185">Reference proteome</keyword>
<dbReference type="PANTHER" id="PTHR24251:SF41">
    <property type="entry name" value="DELETED IN MALIGNANT BRAIN TUMORS 1 PROTEIN-LIKE"/>
    <property type="match status" value="1"/>
</dbReference>
<dbReference type="PROSITE" id="PS01180">
    <property type="entry name" value="CUB"/>
    <property type="match status" value="2"/>
</dbReference>
<accession>A0ABN9LR29</accession>
<evidence type="ECO:0000259" key="5">
    <source>
        <dbReference type="PROSITE" id="PS51034"/>
    </source>
</evidence>
<evidence type="ECO:0000313" key="7">
    <source>
        <dbReference type="Proteomes" id="UP001176940"/>
    </source>
</evidence>
<dbReference type="Pfam" id="PF00431">
    <property type="entry name" value="CUB"/>
    <property type="match status" value="2"/>
</dbReference>
<evidence type="ECO:0008006" key="8">
    <source>
        <dbReference type="Google" id="ProtNLM"/>
    </source>
</evidence>
<evidence type="ECO:0000256" key="2">
    <source>
        <dbReference type="ARBA" id="ARBA00023157"/>
    </source>
</evidence>
<dbReference type="EMBL" id="CAUEEQ010028486">
    <property type="protein sequence ID" value="CAJ0948453.1"/>
    <property type="molecule type" value="Genomic_DNA"/>
</dbReference>
<gene>
    <name evidence="6" type="ORF">RIMI_LOCUS12160285</name>
</gene>
<feature type="domain" description="ZP" evidence="5">
    <location>
        <begin position="254"/>
        <end position="499"/>
    </location>
</feature>
<dbReference type="Gene3D" id="2.60.40.3210">
    <property type="entry name" value="Zona pellucida, ZP-N domain"/>
    <property type="match status" value="1"/>
</dbReference>
<dbReference type="Proteomes" id="UP001176940">
    <property type="component" value="Unassembled WGS sequence"/>
</dbReference>
<dbReference type="Pfam" id="PF00100">
    <property type="entry name" value="Zona_pellucida"/>
    <property type="match status" value="1"/>
</dbReference>
<dbReference type="InterPro" id="IPR001507">
    <property type="entry name" value="ZP_dom"/>
</dbReference>
<sequence>MSVSADRNDVYTCGEILTGSSGRFTSPLYPSFYPLNCHCTWEIRTARNTFIELNFPGMELESYENCNHDSVTVYDGPPGSSILGRICHSRKHTFHSSSNTMTVVFTTDGSVQNFGFEAYYNTSTSTNSMSEKCGGIFTNLQGVFHSSRIASPDSDYCVWHINVINNYKIQLQFSQFQVKDPMSCHSFSLSVYDGTPQRSPLLGQLCETTARDFSSSSNSISIVYTRLHDDTDLGLEFSASYYSVFQNNTNVTLSCHSDYMVARVSLRYLDSLGYSSDNILLNDPQCRPRILSDCLEFHVPYQSCLTVKQVVNDTISYTNTLFTYSMEPAVIRSKKLSLSLRCQMYQDTIVDSLYFADDIMENSLTQHGLYSANLTFFNSPSFLHPVQQYPYYVALNQNLYLQATLDTTDPSLVLFVDTCVASPDPYDMSRNVYYLIRNGTQSILTEKETGSDSEVVIDPRRVLAGRNYGGLHWMKKKTKDEGLTRDVTGDHCITCTPTLYTVYVYRALVYSGIYVGSACNFIFHFDFEHYQRQKQLGRVRKLAFGDP</sequence>
<name>A0ABN9LR29_9NEOB</name>
<dbReference type="PANTHER" id="PTHR24251">
    <property type="entry name" value="OVOCHYMASE-RELATED"/>
    <property type="match status" value="1"/>
</dbReference>
<dbReference type="PROSITE" id="PS51034">
    <property type="entry name" value="ZP_2"/>
    <property type="match status" value="1"/>
</dbReference>
<dbReference type="SMART" id="SM00042">
    <property type="entry name" value="CUB"/>
    <property type="match status" value="2"/>
</dbReference>
<proteinExistence type="predicted"/>
<dbReference type="SUPFAM" id="SSF49854">
    <property type="entry name" value="Spermadhesin, CUB domain"/>
    <property type="match status" value="2"/>
</dbReference>
<comment type="caution">
    <text evidence="6">The sequence shown here is derived from an EMBL/GenBank/DDBJ whole genome shotgun (WGS) entry which is preliminary data.</text>
</comment>
<evidence type="ECO:0000313" key="6">
    <source>
        <dbReference type="EMBL" id="CAJ0948453.1"/>
    </source>
</evidence>
<organism evidence="6 7">
    <name type="scientific">Ranitomeya imitator</name>
    <name type="common">mimic poison frog</name>
    <dbReference type="NCBI Taxonomy" id="111125"/>
    <lineage>
        <taxon>Eukaryota</taxon>
        <taxon>Metazoa</taxon>
        <taxon>Chordata</taxon>
        <taxon>Craniata</taxon>
        <taxon>Vertebrata</taxon>
        <taxon>Euteleostomi</taxon>
        <taxon>Amphibia</taxon>
        <taxon>Batrachia</taxon>
        <taxon>Anura</taxon>
        <taxon>Neobatrachia</taxon>
        <taxon>Hyloidea</taxon>
        <taxon>Dendrobatidae</taxon>
        <taxon>Dendrobatinae</taxon>
        <taxon>Ranitomeya</taxon>
    </lineage>
</organism>
<dbReference type="SMART" id="SM00241">
    <property type="entry name" value="ZP"/>
    <property type="match status" value="1"/>
</dbReference>
<dbReference type="InterPro" id="IPR035914">
    <property type="entry name" value="Sperma_CUB_dom_sf"/>
</dbReference>
<reference evidence="6" key="1">
    <citation type="submission" date="2023-07" db="EMBL/GenBank/DDBJ databases">
        <authorList>
            <person name="Stuckert A."/>
        </authorList>
    </citation>
    <scope>NUCLEOTIDE SEQUENCE</scope>
</reference>
<protein>
    <recommendedName>
        <fullName evidence="8">CUB and zona pellucida-like domain-containing protein 1</fullName>
    </recommendedName>
</protein>
<keyword evidence="1" id="KW-0677">Repeat</keyword>
<evidence type="ECO:0000256" key="3">
    <source>
        <dbReference type="PROSITE-ProRule" id="PRU00059"/>
    </source>
</evidence>
<dbReference type="InterPro" id="IPR055355">
    <property type="entry name" value="ZP-C"/>
</dbReference>
<evidence type="ECO:0000259" key="4">
    <source>
        <dbReference type="PROSITE" id="PS01180"/>
    </source>
</evidence>
<feature type="domain" description="CUB" evidence="4">
    <location>
        <begin position="133"/>
        <end position="244"/>
    </location>
</feature>
<evidence type="ECO:0000256" key="1">
    <source>
        <dbReference type="ARBA" id="ARBA00022737"/>
    </source>
</evidence>
<dbReference type="Gene3D" id="2.60.120.290">
    <property type="entry name" value="Spermadhesin, CUB domain"/>
    <property type="match status" value="2"/>
</dbReference>
<comment type="caution">
    <text evidence="3">Lacks conserved residue(s) required for the propagation of feature annotation.</text>
</comment>
<feature type="domain" description="CUB" evidence="4">
    <location>
        <begin position="13"/>
        <end position="123"/>
    </location>
</feature>
<dbReference type="Gene3D" id="2.60.40.4100">
    <property type="entry name" value="Zona pellucida, ZP-C domain"/>
    <property type="match status" value="1"/>
</dbReference>